<accession>A0ABR2U128</accession>
<gene>
    <name evidence="3" type="ORF">V6N11_071787</name>
</gene>
<dbReference type="InterPro" id="IPR025558">
    <property type="entry name" value="DUF4283"/>
</dbReference>
<evidence type="ECO:0000259" key="2">
    <source>
        <dbReference type="Pfam" id="PF14111"/>
    </source>
</evidence>
<evidence type="ECO:0000256" key="1">
    <source>
        <dbReference type="SAM" id="MobiDB-lite"/>
    </source>
</evidence>
<dbReference type="EMBL" id="JBBPBN010000003">
    <property type="protein sequence ID" value="KAK9043443.1"/>
    <property type="molecule type" value="Genomic_DNA"/>
</dbReference>
<dbReference type="InterPro" id="IPR040256">
    <property type="entry name" value="At4g02000-like"/>
</dbReference>
<dbReference type="PANTHER" id="PTHR31286">
    <property type="entry name" value="GLYCINE-RICH CELL WALL STRUCTURAL PROTEIN 1.8-LIKE"/>
    <property type="match status" value="1"/>
</dbReference>
<protein>
    <recommendedName>
        <fullName evidence="2">DUF4283 domain-containing protein</fullName>
    </recommendedName>
</protein>
<feature type="region of interest" description="Disordered" evidence="1">
    <location>
        <begin position="1"/>
        <end position="36"/>
    </location>
</feature>
<feature type="domain" description="DUF4283" evidence="2">
    <location>
        <begin position="103"/>
        <end position="182"/>
    </location>
</feature>
<keyword evidence="4" id="KW-1185">Reference proteome</keyword>
<proteinExistence type="predicted"/>
<evidence type="ECO:0000313" key="4">
    <source>
        <dbReference type="Proteomes" id="UP001396334"/>
    </source>
</evidence>
<organism evidence="3 4">
    <name type="scientific">Hibiscus sabdariffa</name>
    <name type="common">roselle</name>
    <dbReference type="NCBI Taxonomy" id="183260"/>
    <lineage>
        <taxon>Eukaryota</taxon>
        <taxon>Viridiplantae</taxon>
        <taxon>Streptophyta</taxon>
        <taxon>Embryophyta</taxon>
        <taxon>Tracheophyta</taxon>
        <taxon>Spermatophyta</taxon>
        <taxon>Magnoliopsida</taxon>
        <taxon>eudicotyledons</taxon>
        <taxon>Gunneridae</taxon>
        <taxon>Pentapetalae</taxon>
        <taxon>rosids</taxon>
        <taxon>malvids</taxon>
        <taxon>Malvales</taxon>
        <taxon>Malvaceae</taxon>
        <taxon>Malvoideae</taxon>
        <taxon>Hibiscus</taxon>
    </lineage>
</organism>
<evidence type="ECO:0000313" key="3">
    <source>
        <dbReference type="EMBL" id="KAK9043443.1"/>
    </source>
</evidence>
<name>A0ABR2U128_9ROSI</name>
<sequence>MDAAAAETLNNPRKHRRFDKEPPGRGGPGNRSFQPDVVVDADGFMVPPSYKDSLLHGSGTSPGNEEFDAEDNIDILEGEVIRSTIDGLISIEFSDRIQKLAAKSLDQTLVIKLLGRRIGYSTLRNKLLDLWKPHHAFRLMDIDNDYFLVTFKDHSDFLHVLADGPWTVFGHYLTVEPWTSDFFSSNPFLSTVWTWIHLLGFPATLYKRSLITAIGECIGPVVKIDHQTDSGRRGRFARLVVKVDLRKPLVSKIMINGVV</sequence>
<comment type="caution">
    <text evidence="3">The sequence shown here is derived from an EMBL/GenBank/DDBJ whole genome shotgun (WGS) entry which is preliminary data.</text>
</comment>
<dbReference type="Pfam" id="PF14111">
    <property type="entry name" value="DUF4283"/>
    <property type="match status" value="1"/>
</dbReference>
<reference evidence="3 4" key="1">
    <citation type="journal article" date="2024" name="G3 (Bethesda)">
        <title>Genome assembly of Hibiscus sabdariffa L. provides insights into metabolisms of medicinal natural products.</title>
        <authorList>
            <person name="Kim T."/>
        </authorList>
    </citation>
    <scope>NUCLEOTIDE SEQUENCE [LARGE SCALE GENOMIC DNA]</scope>
    <source>
        <strain evidence="3">TK-2024</strain>
        <tissue evidence="3">Old leaves</tissue>
    </source>
</reference>
<dbReference type="PANTHER" id="PTHR31286:SF99">
    <property type="entry name" value="DUF4283 DOMAIN-CONTAINING PROTEIN"/>
    <property type="match status" value="1"/>
</dbReference>
<dbReference type="Proteomes" id="UP001396334">
    <property type="component" value="Unassembled WGS sequence"/>
</dbReference>